<dbReference type="EMBL" id="CM055732">
    <property type="protein sequence ID" value="KAJ8011572.1"/>
    <property type="molecule type" value="Genomic_DNA"/>
</dbReference>
<organism evidence="1 2">
    <name type="scientific">Dallia pectoralis</name>
    <name type="common">Alaska blackfish</name>
    <dbReference type="NCBI Taxonomy" id="75939"/>
    <lineage>
        <taxon>Eukaryota</taxon>
        <taxon>Metazoa</taxon>
        <taxon>Chordata</taxon>
        <taxon>Craniata</taxon>
        <taxon>Vertebrata</taxon>
        <taxon>Euteleostomi</taxon>
        <taxon>Actinopterygii</taxon>
        <taxon>Neopterygii</taxon>
        <taxon>Teleostei</taxon>
        <taxon>Protacanthopterygii</taxon>
        <taxon>Esociformes</taxon>
        <taxon>Umbridae</taxon>
        <taxon>Dallia</taxon>
    </lineage>
</organism>
<dbReference type="Proteomes" id="UP001157502">
    <property type="component" value="Chromosome 5"/>
</dbReference>
<proteinExistence type="predicted"/>
<keyword evidence="2" id="KW-1185">Reference proteome</keyword>
<protein>
    <submittedName>
        <fullName evidence="1">Uncharacterized protein</fullName>
    </submittedName>
</protein>
<accession>A0ACC2H6T3</accession>
<evidence type="ECO:0000313" key="1">
    <source>
        <dbReference type="EMBL" id="KAJ8011572.1"/>
    </source>
</evidence>
<gene>
    <name evidence="1" type="ORF">DPEC_G00059630</name>
</gene>
<evidence type="ECO:0000313" key="2">
    <source>
        <dbReference type="Proteomes" id="UP001157502"/>
    </source>
</evidence>
<reference evidence="1" key="1">
    <citation type="submission" date="2021-05" db="EMBL/GenBank/DDBJ databases">
        <authorList>
            <person name="Pan Q."/>
            <person name="Jouanno E."/>
            <person name="Zahm M."/>
            <person name="Klopp C."/>
            <person name="Cabau C."/>
            <person name="Louis A."/>
            <person name="Berthelot C."/>
            <person name="Parey E."/>
            <person name="Roest Crollius H."/>
            <person name="Montfort J."/>
            <person name="Robinson-Rechavi M."/>
            <person name="Bouchez O."/>
            <person name="Lampietro C."/>
            <person name="Lopez Roques C."/>
            <person name="Donnadieu C."/>
            <person name="Postlethwait J."/>
            <person name="Bobe J."/>
            <person name="Dillon D."/>
            <person name="Chandos A."/>
            <person name="von Hippel F."/>
            <person name="Guiguen Y."/>
        </authorList>
    </citation>
    <scope>NUCLEOTIDE SEQUENCE</scope>
    <source>
        <strain evidence="1">YG-Jan2019</strain>
    </source>
</reference>
<name>A0ACC2H6T3_DALPE</name>
<sequence length="338" mass="39232">MIVFSGRQVLRWTLRKATCPVLSLKTILGRHKPVLSICRLYCSIQNQTSTQHTTQQHLQMGRELSVQALLDMGFTDTQADQMLERANKDGAGQSEHATSTLMVLFVLGLNPSTVLKVLEKCPELFCVKGTHLEQRIDNLRRLGLLEGSLQRVVSHYPQILTLPYKRLNTVARFLKEKCAFTVQQVTDIFRDSPAVAHCDLGQLEYKFQYAYFRMGVKQSEIVKSKLFRVPLDEIRCRHCFLERRGLYQTPDKKGQTLIVNPQLNDFLAVPEETYLTEVAIATQEEFEVFQKLMEREWLEQDDGQERGMESDCDDDDDNDDDDEEEEDMKNTYRKRRKR</sequence>
<comment type="caution">
    <text evidence="1">The sequence shown here is derived from an EMBL/GenBank/DDBJ whole genome shotgun (WGS) entry which is preliminary data.</text>
</comment>